<dbReference type="RefSeq" id="WP_207977029.1">
    <property type="nucleotide sequence ID" value="NZ_JAGDEL010000005.1"/>
</dbReference>
<organism evidence="11 12">
    <name type="scientific">Metabacillus bambusae</name>
    <dbReference type="NCBI Taxonomy" id="2795218"/>
    <lineage>
        <taxon>Bacteria</taxon>
        <taxon>Bacillati</taxon>
        <taxon>Bacillota</taxon>
        <taxon>Bacilli</taxon>
        <taxon>Bacillales</taxon>
        <taxon>Bacillaceae</taxon>
        <taxon>Metabacillus</taxon>
    </lineage>
</organism>
<evidence type="ECO:0000259" key="9">
    <source>
        <dbReference type="Pfam" id="PF08541"/>
    </source>
</evidence>
<proteinExistence type="inferred from homology"/>
<evidence type="ECO:0000256" key="4">
    <source>
        <dbReference type="ARBA" id="ARBA00022679"/>
    </source>
</evidence>
<evidence type="ECO:0000256" key="8">
    <source>
        <dbReference type="ARBA" id="ARBA00023268"/>
    </source>
</evidence>
<feature type="domain" description="Beta-ketoacyl-[acyl-carrier-protein] synthase III N-terminal" evidence="10">
    <location>
        <begin position="107"/>
        <end position="172"/>
    </location>
</feature>
<keyword evidence="12" id="KW-1185">Reference proteome</keyword>
<dbReference type="Proteomes" id="UP000663981">
    <property type="component" value="Unassembled WGS sequence"/>
</dbReference>
<accession>A0ABS3N0K5</accession>
<gene>
    <name evidence="11" type="ORF">I7822_08660</name>
</gene>
<keyword evidence="8" id="KW-0511">Multifunctional enzyme</keyword>
<feature type="domain" description="Beta-ketoacyl-[acyl-carrier-protein] synthase III C-terminal" evidence="9">
    <location>
        <begin position="226"/>
        <end position="308"/>
    </location>
</feature>
<keyword evidence="4" id="KW-0808">Transferase</keyword>
<dbReference type="Gene3D" id="3.40.47.10">
    <property type="match status" value="1"/>
</dbReference>
<dbReference type="InterPro" id="IPR013747">
    <property type="entry name" value="ACP_syn_III_C"/>
</dbReference>
<evidence type="ECO:0000313" key="11">
    <source>
        <dbReference type="EMBL" id="MBO1511738.1"/>
    </source>
</evidence>
<dbReference type="Pfam" id="PF08545">
    <property type="entry name" value="ACP_syn_III"/>
    <property type="match status" value="1"/>
</dbReference>
<protein>
    <submittedName>
        <fullName evidence="11">Ketoacyl-ACP synthase III</fullName>
    </submittedName>
</protein>
<evidence type="ECO:0000256" key="6">
    <source>
        <dbReference type="ARBA" id="ARBA00023098"/>
    </source>
</evidence>
<dbReference type="InterPro" id="IPR013751">
    <property type="entry name" value="ACP_syn_III_N"/>
</dbReference>
<keyword evidence="6" id="KW-0443">Lipid metabolism</keyword>
<sequence length="313" mass="34849">MIGIREIASYLPNKYLSNFERVNEFQINDDFIENKLGIEKVLQKELDEDTSDMCIKAYHNLQEKINVNLDEIDCIIVCTQNPDGNGIPHTSAIVHGKLGASTRCASFDISLGCSGYVYGISIIKSFMESNGLRNGLLFTCDPYSKVINPSDKNTALLFGDIATVTLLNDCDGKELWFPRKFTFGTSGADGSVLNNNNGYLEMNGRAVFNFSAKAVPNQVKELLSSIQCEPEEIDLFLFHQGSKYIVDTIKKRLNLSDEKAPINLKNQGNTVSSSIPLLLENYIKKDNYEKIILSGFGVGLSWATCIIERKNNN</sequence>
<dbReference type="Pfam" id="PF08541">
    <property type="entry name" value="ACP_syn_III_C"/>
    <property type="match status" value="1"/>
</dbReference>
<comment type="caution">
    <text evidence="11">The sequence shown here is derived from an EMBL/GenBank/DDBJ whole genome shotgun (WGS) entry which is preliminary data.</text>
</comment>
<dbReference type="SUPFAM" id="SSF53901">
    <property type="entry name" value="Thiolase-like"/>
    <property type="match status" value="1"/>
</dbReference>
<dbReference type="EMBL" id="JAGDEL010000005">
    <property type="protein sequence ID" value="MBO1511738.1"/>
    <property type="molecule type" value="Genomic_DNA"/>
</dbReference>
<evidence type="ECO:0000256" key="2">
    <source>
        <dbReference type="ARBA" id="ARBA00008642"/>
    </source>
</evidence>
<keyword evidence="7" id="KW-0275">Fatty acid biosynthesis</keyword>
<dbReference type="InterPro" id="IPR016039">
    <property type="entry name" value="Thiolase-like"/>
</dbReference>
<reference evidence="11 12" key="1">
    <citation type="submission" date="2021-03" db="EMBL/GenBank/DDBJ databases">
        <title>Whole genome sequence of Metabacillus bambusae BG109.</title>
        <authorList>
            <person name="Jeong J.W."/>
        </authorList>
    </citation>
    <scope>NUCLEOTIDE SEQUENCE [LARGE SCALE GENOMIC DNA]</scope>
    <source>
        <strain evidence="11 12">BG109</strain>
    </source>
</reference>
<evidence type="ECO:0000256" key="7">
    <source>
        <dbReference type="ARBA" id="ARBA00023160"/>
    </source>
</evidence>
<evidence type="ECO:0000259" key="10">
    <source>
        <dbReference type="Pfam" id="PF08545"/>
    </source>
</evidence>
<dbReference type="PANTHER" id="PTHR43091">
    <property type="entry name" value="3-OXOACYL-[ACYL-CARRIER-PROTEIN] SYNTHASE"/>
    <property type="match status" value="1"/>
</dbReference>
<evidence type="ECO:0000256" key="3">
    <source>
        <dbReference type="ARBA" id="ARBA00022516"/>
    </source>
</evidence>
<dbReference type="CDD" id="cd00830">
    <property type="entry name" value="KAS_III"/>
    <property type="match status" value="1"/>
</dbReference>
<comment type="similarity">
    <text evidence="2">Belongs to the thiolase-like superfamily. FabH family.</text>
</comment>
<evidence type="ECO:0000256" key="1">
    <source>
        <dbReference type="ARBA" id="ARBA00005189"/>
    </source>
</evidence>
<evidence type="ECO:0000313" key="12">
    <source>
        <dbReference type="Proteomes" id="UP000663981"/>
    </source>
</evidence>
<dbReference type="PANTHER" id="PTHR43091:SF1">
    <property type="entry name" value="BETA-KETOACYL-[ACYL-CARRIER-PROTEIN] SYNTHASE III, CHLOROPLASTIC"/>
    <property type="match status" value="1"/>
</dbReference>
<keyword evidence="3" id="KW-0444">Lipid biosynthesis</keyword>
<name>A0ABS3N0K5_9BACI</name>
<evidence type="ECO:0000256" key="5">
    <source>
        <dbReference type="ARBA" id="ARBA00022832"/>
    </source>
</evidence>
<keyword evidence="5" id="KW-0276">Fatty acid metabolism</keyword>
<comment type="pathway">
    <text evidence="1">Lipid metabolism.</text>
</comment>